<feature type="domain" description="Pyrrolo-quinoline quinone repeat" evidence="2">
    <location>
        <begin position="100"/>
        <end position="343"/>
    </location>
</feature>
<keyword evidence="3" id="KW-0808">Transferase</keyword>
<name>A0A2S8F2A3_9BACT</name>
<dbReference type="SUPFAM" id="SSF50998">
    <property type="entry name" value="Quinoprotein alcohol dehydrogenase-like"/>
    <property type="match status" value="1"/>
</dbReference>
<keyword evidence="3" id="KW-0723">Serine/threonine-protein kinase</keyword>
<keyword evidence="3" id="KW-0418">Kinase</keyword>
<dbReference type="InterPro" id="IPR015943">
    <property type="entry name" value="WD40/YVTN_repeat-like_dom_sf"/>
</dbReference>
<dbReference type="Gene3D" id="2.40.10.480">
    <property type="match status" value="1"/>
</dbReference>
<comment type="caution">
    <text evidence="3">The sequence shown here is derived from an EMBL/GenBank/DDBJ whole genome shotgun (WGS) entry which is preliminary data.</text>
</comment>
<proteinExistence type="predicted"/>
<feature type="signal peptide" evidence="1">
    <location>
        <begin position="1"/>
        <end position="21"/>
    </location>
</feature>
<feature type="chain" id="PRO_5015510045" evidence="1">
    <location>
        <begin position="22"/>
        <end position="424"/>
    </location>
</feature>
<reference evidence="3 4" key="1">
    <citation type="submission" date="2018-02" db="EMBL/GenBank/DDBJ databases">
        <title>Comparative genomes isolates from brazilian mangrove.</title>
        <authorList>
            <person name="Araujo J.E."/>
            <person name="Taketani R.G."/>
            <person name="Silva M.C.P."/>
            <person name="Loureco M.V."/>
            <person name="Andreote F.D."/>
        </authorList>
    </citation>
    <scope>NUCLEOTIDE SEQUENCE [LARGE SCALE GENOMIC DNA]</scope>
    <source>
        <strain evidence="3 4">NAP PRIS-MGV</strain>
    </source>
</reference>
<evidence type="ECO:0000259" key="2">
    <source>
        <dbReference type="Pfam" id="PF13360"/>
    </source>
</evidence>
<dbReference type="EMBL" id="PUIB01000032">
    <property type="protein sequence ID" value="PQO26279.1"/>
    <property type="molecule type" value="Genomic_DNA"/>
</dbReference>
<dbReference type="AlphaFoldDB" id="A0A2S8F2A3"/>
<dbReference type="Gene3D" id="2.130.10.10">
    <property type="entry name" value="YVTN repeat-like/Quinoprotein amine dehydrogenase"/>
    <property type="match status" value="1"/>
</dbReference>
<evidence type="ECO:0000313" key="4">
    <source>
        <dbReference type="Proteomes" id="UP000239388"/>
    </source>
</evidence>
<organism evidence="3 4">
    <name type="scientific">Blastopirellula marina</name>
    <dbReference type="NCBI Taxonomy" id="124"/>
    <lineage>
        <taxon>Bacteria</taxon>
        <taxon>Pseudomonadati</taxon>
        <taxon>Planctomycetota</taxon>
        <taxon>Planctomycetia</taxon>
        <taxon>Pirellulales</taxon>
        <taxon>Pirellulaceae</taxon>
        <taxon>Blastopirellula</taxon>
    </lineage>
</organism>
<dbReference type="OrthoDB" id="244732at2"/>
<sequence>MIRTAVFFCGFWFLTALPALAAAPTDWPQFRGPTQDGDAQTAQLPVEWSADKSLVWRKEMPGFGASSPVVFGGRLYVTYYDGYGLSEEEPGEKQNLRRHLMCLDKDSGQVIWDESNDENVEKAADYKGFIALHGFASSTPVVDDTGIYVYYGTGGAACYSHDGKLQWQKVLGDKTHAFGTANSPVLYEDLVIINGFVECGAIVALDKKTGQERWRFDQVNRAWNTPCLVAVDGKHELVFSSEGTIRALDPATGKELWFCKGIDDYICPSVIAHDGIVYAIGARKSTAVAIKAGGEGDVSESHRLWEQGKGSNVSSPVYYDGNLYWASEGKGIVYCADAKTGEIKYEERLEPRPGRIYASPIVADGKLYYVSRDAGAFVLPAKPEFSLLAHNEISDDDSIFNGSPAVSGGKMYLRSNKFLYCIAK</sequence>
<evidence type="ECO:0000256" key="1">
    <source>
        <dbReference type="SAM" id="SignalP"/>
    </source>
</evidence>
<dbReference type="GO" id="GO:0004674">
    <property type="term" value="F:protein serine/threonine kinase activity"/>
    <property type="evidence" value="ECO:0007669"/>
    <property type="project" value="UniProtKB-KW"/>
</dbReference>
<accession>A0A2S8F2A3</accession>
<dbReference type="RefSeq" id="WP_105360223.1">
    <property type="nucleotide sequence ID" value="NZ_PUIB01000032.1"/>
</dbReference>
<evidence type="ECO:0000313" key="3">
    <source>
        <dbReference type="EMBL" id="PQO26279.1"/>
    </source>
</evidence>
<protein>
    <submittedName>
        <fullName evidence="3">Serine/threonine protein kinase</fullName>
    </submittedName>
</protein>
<dbReference type="Pfam" id="PF13360">
    <property type="entry name" value="PQQ_2"/>
    <property type="match status" value="1"/>
</dbReference>
<dbReference type="Proteomes" id="UP000239388">
    <property type="component" value="Unassembled WGS sequence"/>
</dbReference>
<dbReference type="PANTHER" id="PTHR34512">
    <property type="entry name" value="CELL SURFACE PROTEIN"/>
    <property type="match status" value="1"/>
</dbReference>
<keyword evidence="1" id="KW-0732">Signal</keyword>
<dbReference type="InterPro" id="IPR002372">
    <property type="entry name" value="PQQ_rpt_dom"/>
</dbReference>
<dbReference type="SMART" id="SM00564">
    <property type="entry name" value="PQQ"/>
    <property type="match status" value="4"/>
</dbReference>
<dbReference type="InterPro" id="IPR011047">
    <property type="entry name" value="Quinoprotein_ADH-like_sf"/>
</dbReference>
<dbReference type="PANTHER" id="PTHR34512:SF30">
    <property type="entry name" value="OUTER MEMBRANE PROTEIN ASSEMBLY FACTOR BAMB"/>
    <property type="match status" value="1"/>
</dbReference>
<gene>
    <name evidence="3" type="ORF">C5Y98_31020</name>
</gene>
<dbReference type="InterPro" id="IPR018391">
    <property type="entry name" value="PQQ_b-propeller_rpt"/>
</dbReference>